<feature type="compositionally biased region" description="Polar residues" evidence="1">
    <location>
        <begin position="116"/>
        <end position="131"/>
    </location>
</feature>
<feature type="region of interest" description="Disordered" evidence="1">
    <location>
        <begin position="73"/>
        <end position="194"/>
    </location>
</feature>
<gene>
    <name evidence="2" type="ORF">O3P69_010351</name>
</gene>
<evidence type="ECO:0000313" key="2">
    <source>
        <dbReference type="EMBL" id="KAK8390596.1"/>
    </source>
</evidence>
<feature type="region of interest" description="Disordered" evidence="1">
    <location>
        <begin position="1"/>
        <end position="40"/>
    </location>
</feature>
<dbReference type="AlphaFoldDB" id="A0AAW0TTG9"/>
<organism evidence="2 3">
    <name type="scientific">Scylla paramamosain</name>
    <name type="common">Mud crab</name>
    <dbReference type="NCBI Taxonomy" id="85552"/>
    <lineage>
        <taxon>Eukaryota</taxon>
        <taxon>Metazoa</taxon>
        <taxon>Ecdysozoa</taxon>
        <taxon>Arthropoda</taxon>
        <taxon>Crustacea</taxon>
        <taxon>Multicrustacea</taxon>
        <taxon>Malacostraca</taxon>
        <taxon>Eumalacostraca</taxon>
        <taxon>Eucarida</taxon>
        <taxon>Decapoda</taxon>
        <taxon>Pleocyemata</taxon>
        <taxon>Brachyura</taxon>
        <taxon>Eubrachyura</taxon>
        <taxon>Portunoidea</taxon>
        <taxon>Portunidae</taxon>
        <taxon>Portuninae</taxon>
        <taxon>Scylla</taxon>
    </lineage>
</organism>
<dbReference type="Proteomes" id="UP001487740">
    <property type="component" value="Unassembled WGS sequence"/>
</dbReference>
<sequence length="194" mass="20897">MTGANTSATTKLLAPGRSRAQSVAAATNPRNASGTREKITSRLMSGAQIVNANRDAIKTQITTLIEATFRASTTTTHLDTQETEDEEDPEAEEVDIDTTNEDHEDETNSADKSGDETLSNESGVTGKSEQLTGRKGRRNDEGRRHVVAQASPSYAGQHASPKAPVTRSKTGQENIISKQLLERNNTQHGRKGQP</sequence>
<evidence type="ECO:0000256" key="1">
    <source>
        <dbReference type="SAM" id="MobiDB-lite"/>
    </source>
</evidence>
<proteinExistence type="predicted"/>
<protein>
    <submittedName>
        <fullName evidence="2">Uncharacterized protein</fullName>
    </submittedName>
</protein>
<accession>A0AAW0TTG9</accession>
<dbReference type="EMBL" id="JARAKH010000025">
    <property type="protein sequence ID" value="KAK8390596.1"/>
    <property type="molecule type" value="Genomic_DNA"/>
</dbReference>
<keyword evidence="3" id="KW-1185">Reference proteome</keyword>
<feature type="compositionally biased region" description="Polar residues" evidence="1">
    <location>
        <begin position="167"/>
        <end position="187"/>
    </location>
</feature>
<comment type="caution">
    <text evidence="2">The sequence shown here is derived from an EMBL/GenBank/DDBJ whole genome shotgun (WGS) entry which is preliminary data.</text>
</comment>
<feature type="compositionally biased region" description="Polar residues" evidence="1">
    <location>
        <begin position="19"/>
        <end position="34"/>
    </location>
</feature>
<evidence type="ECO:0000313" key="3">
    <source>
        <dbReference type="Proteomes" id="UP001487740"/>
    </source>
</evidence>
<name>A0AAW0TTG9_SCYPA</name>
<feature type="compositionally biased region" description="Acidic residues" evidence="1">
    <location>
        <begin position="81"/>
        <end position="108"/>
    </location>
</feature>
<feature type="compositionally biased region" description="Polar residues" evidence="1">
    <location>
        <begin position="1"/>
        <end position="10"/>
    </location>
</feature>
<reference evidence="2 3" key="1">
    <citation type="submission" date="2023-03" db="EMBL/GenBank/DDBJ databases">
        <title>High-quality genome of Scylla paramamosain provides insights in environmental adaptation.</title>
        <authorList>
            <person name="Zhang L."/>
        </authorList>
    </citation>
    <scope>NUCLEOTIDE SEQUENCE [LARGE SCALE GENOMIC DNA]</scope>
    <source>
        <strain evidence="2">LZ_2023a</strain>
        <tissue evidence="2">Muscle</tissue>
    </source>
</reference>